<dbReference type="AlphaFoldDB" id="A0A0A0HZ48"/>
<accession>A0A0A0HZ48</accession>
<reference evidence="1 2" key="1">
    <citation type="submission" date="2014-01" db="EMBL/GenBank/DDBJ databases">
        <title>Plasmidome dynamics in the species complex Clostridium novyi sensu lato converts strains of independent lineages into distinctly different pathogens.</title>
        <authorList>
            <person name="Skarin H."/>
            <person name="Segerman B."/>
        </authorList>
    </citation>
    <scope>NUCLEOTIDE SEQUENCE [LARGE SCALE GENOMIC DNA]</scope>
    <source>
        <strain evidence="1 2">DC5</strain>
    </source>
</reference>
<sequence length="79" mass="9042">MDTVVENKDNTIEKSIDGKKINSKKKKNINTIIFNSKNIKGNCIQIEGFSFKLLDKELKDNVTIKYIKNNGNIEIVEIN</sequence>
<dbReference type="RefSeq" id="WP_003366615.1">
    <property type="nucleotide sequence ID" value="NZ_JDRY01000170.1"/>
</dbReference>
<protein>
    <submittedName>
        <fullName evidence="1">Uncharacterized protein</fullName>
    </submittedName>
</protein>
<comment type="caution">
    <text evidence="1">The sequence shown here is derived from an EMBL/GenBank/DDBJ whole genome shotgun (WGS) entry which is preliminary data.</text>
</comment>
<name>A0A0A0HZ48_CLOBO</name>
<evidence type="ECO:0000313" key="2">
    <source>
        <dbReference type="Proteomes" id="UP000030014"/>
    </source>
</evidence>
<dbReference type="EMBL" id="JDRY01000170">
    <property type="protein sequence ID" value="KGM93356.1"/>
    <property type="molecule type" value="Genomic_DNA"/>
</dbReference>
<dbReference type="Proteomes" id="UP000030014">
    <property type="component" value="Unassembled WGS sequence"/>
</dbReference>
<proteinExistence type="predicted"/>
<evidence type="ECO:0000313" key="1">
    <source>
        <dbReference type="EMBL" id="KGM93356.1"/>
    </source>
</evidence>
<gene>
    <name evidence="1" type="ORF">Z955_15395</name>
</gene>
<organism evidence="1 2">
    <name type="scientific">Clostridium botulinum C/D str. DC5</name>
    <dbReference type="NCBI Taxonomy" id="1443128"/>
    <lineage>
        <taxon>Bacteria</taxon>
        <taxon>Bacillati</taxon>
        <taxon>Bacillota</taxon>
        <taxon>Clostridia</taxon>
        <taxon>Eubacteriales</taxon>
        <taxon>Clostridiaceae</taxon>
        <taxon>Clostridium</taxon>
    </lineage>
</organism>